<keyword evidence="3" id="KW-1185">Reference proteome</keyword>
<feature type="compositionally biased region" description="Low complexity" evidence="1">
    <location>
        <begin position="74"/>
        <end position="84"/>
    </location>
</feature>
<proteinExistence type="predicted"/>
<evidence type="ECO:0000313" key="2">
    <source>
        <dbReference type="EMBL" id="KAH9423815.1"/>
    </source>
</evidence>
<name>A0ABQ8JMH5_DERPT</name>
<gene>
    <name evidence="2" type="ORF">DERP_005397</name>
</gene>
<reference evidence="2 3" key="2">
    <citation type="journal article" date="2022" name="Mol. Biol. Evol.">
        <title>Comparative Genomics Reveals Insights into the Divergent Evolution of Astigmatic Mites and Household Pest Adaptations.</title>
        <authorList>
            <person name="Xiong Q."/>
            <person name="Wan A.T."/>
            <person name="Liu X."/>
            <person name="Fung C.S."/>
            <person name="Xiao X."/>
            <person name="Malainual N."/>
            <person name="Hou J."/>
            <person name="Wang L."/>
            <person name="Wang M."/>
            <person name="Yang K.Y."/>
            <person name="Cui Y."/>
            <person name="Leung E.L."/>
            <person name="Nong W."/>
            <person name="Shin S.K."/>
            <person name="Au S.W."/>
            <person name="Jeong K.Y."/>
            <person name="Chew F.T."/>
            <person name="Hui J.H."/>
            <person name="Leung T.F."/>
            <person name="Tungtrongchitr A."/>
            <person name="Zhong N."/>
            <person name="Liu Z."/>
            <person name="Tsui S.K."/>
        </authorList>
    </citation>
    <scope>NUCLEOTIDE SEQUENCE [LARGE SCALE GENOMIC DNA]</scope>
    <source>
        <strain evidence="2">Derp</strain>
    </source>
</reference>
<dbReference type="EMBL" id="NJHN03000031">
    <property type="protein sequence ID" value="KAH9423815.1"/>
    <property type="molecule type" value="Genomic_DNA"/>
</dbReference>
<sequence>MAPPASYKGYNHQGKCRHYQLSSPVKNEIRQQLNLLNFVENESPALFLDDDDDEETTTVDNGIDLDPKIIIDNTETLNNNNNNTKPAGNEHKKSMDPWPELDENQSKKMKNQTEKSNKRKNPLSFVAALLSPKKN</sequence>
<organism evidence="2 3">
    <name type="scientific">Dermatophagoides pteronyssinus</name>
    <name type="common">European house dust mite</name>
    <dbReference type="NCBI Taxonomy" id="6956"/>
    <lineage>
        <taxon>Eukaryota</taxon>
        <taxon>Metazoa</taxon>
        <taxon>Ecdysozoa</taxon>
        <taxon>Arthropoda</taxon>
        <taxon>Chelicerata</taxon>
        <taxon>Arachnida</taxon>
        <taxon>Acari</taxon>
        <taxon>Acariformes</taxon>
        <taxon>Sarcoptiformes</taxon>
        <taxon>Astigmata</taxon>
        <taxon>Psoroptidia</taxon>
        <taxon>Analgoidea</taxon>
        <taxon>Pyroglyphidae</taxon>
        <taxon>Dermatophagoidinae</taxon>
        <taxon>Dermatophagoides</taxon>
    </lineage>
</organism>
<dbReference type="Proteomes" id="UP000887458">
    <property type="component" value="Unassembled WGS sequence"/>
</dbReference>
<reference evidence="2 3" key="1">
    <citation type="journal article" date="2018" name="J. Allergy Clin. Immunol.">
        <title>High-quality assembly of Dermatophagoides pteronyssinus genome and transcriptome reveals a wide range of novel allergens.</title>
        <authorList>
            <person name="Liu X.Y."/>
            <person name="Yang K.Y."/>
            <person name="Wang M.Q."/>
            <person name="Kwok J.S."/>
            <person name="Zeng X."/>
            <person name="Yang Z."/>
            <person name="Xiao X.J."/>
            <person name="Lau C.P."/>
            <person name="Li Y."/>
            <person name="Huang Z.M."/>
            <person name="Ba J.G."/>
            <person name="Yim A.K."/>
            <person name="Ouyang C.Y."/>
            <person name="Ngai S.M."/>
            <person name="Chan T.F."/>
            <person name="Leung E.L."/>
            <person name="Liu L."/>
            <person name="Liu Z.G."/>
            <person name="Tsui S.K."/>
        </authorList>
    </citation>
    <scope>NUCLEOTIDE SEQUENCE [LARGE SCALE GENOMIC DNA]</scope>
    <source>
        <strain evidence="2">Derp</strain>
    </source>
</reference>
<feature type="region of interest" description="Disordered" evidence="1">
    <location>
        <begin position="74"/>
        <end position="135"/>
    </location>
</feature>
<accession>A0ABQ8JMH5</accession>
<evidence type="ECO:0000313" key="3">
    <source>
        <dbReference type="Proteomes" id="UP000887458"/>
    </source>
</evidence>
<protein>
    <submittedName>
        <fullName evidence="2">Uncharacterized protein</fullName>
    </submittedName>
</protein>
<evidence type="ECO:0000256" key="1">
    <source>
        <dbReference type="SAM" id="MobiDB-lite"/>
    </source>
</evidence>
<comment type="caution">
    <text evidence="2">The sequence shown here is derived from an EMBL/GenBank/DDBJ whole genome shotgun (WGS) entry which is preliminary data.</text>
</comment>